<name>A0AAD2DBE6_EUPCR</name>
<feature type="region of interest" description="Disordered" evidence="1">
    <location>
        <begin position="1"/>
        <end position="81"/>
    </location>
</feature>
<keyword evidence="3" id="KW-1185">Reference proteome</keyword>
<sequence length="328" mass="37103">MNLESFLRKRKAKNEALKRLQQSSDHNSSSDLASNEEEKQSCSSEEQVQSQNSTKRFKITEEEEESLKSQKSCKNIIDSEELKERIERLQMSNPGLKENFGKLEMNMRKLSSSSKNEDAEGPIKKQAPGIAQESLMKEHKTEDYNYSRLPTSESLGGIPHDSSMQDQSLQESLAQYLLFSMASDQVPQNAAPTAISPQVEMFLQTQIMKDLFLNAFKRFLQSTKETIRSNLFNILAPSGAAGANQASLAQDDAEKRKKSDLLSNETIESDKNRLNSSFQRADALPLSQRRNLNFSSFKRASSKNGPMLGYPQKQEDSDSWDPKEEKKQ</sequence>
<feature type="region of interest" description="Disordered" evidence="1">
    <location>
        <begin position="295"/>
        <end position="328"/>
    </location>
</feature>
<proteinExistence type="predicted"/>
<feature type="compositionally biased region" description="Low complexity" evidence="1">
    <location>
        <begin position="20"/>
        <end position="33"/>
    </location>
</feature>
<gene>
    <name evidence="2" type="ORF">ECRASSUSDP1_LOCUS28162</name>
</gene>
<evidence type="ECO:0000256" key="1">
    <source>
        <dbReference type="SAM" id="MobiDB-lite"/>
    </source>
</evidence>
<dbReference type="Proteomes" id="UP001295684">
    <property type="component" value="Unassembled WGS sequence"/>
</dbReference>
<feature type="region of interest" description="Disordered" evidence="1">
    <location>
        <begin position="246"/>
        <end position="268"/>
    </location>
</feature>
<accession>A0AAD2DBE6</accession>
<dbReference type="EMBL" id="CAMPGE010029058">
    <property type="protein sequence ID" value="CAI2386540.1"/>
    <property type="molecule type" value="Genomic_DNA"/>
</dbReference>
<dbReference type="AlphaFoldDB" id="A0AAD2DBE6"/>
<organism evidence="2 3">
    <name type="scientific">Euplotes crassus</name>
    <dbReference type="NCBI Taxonomy" id="5936"/>
    <lineage>
        <taxon>Eukaryota</taxon>
        <taxon>Sar</taxon>
        <taxon>Alveolata</taxon>
        <taxon>Ciliophora</taxon>
        <taxon>Intramacronucleata</taxon>
        <taxon>Spirotrichea</taxon>
        <taxon>Hypotrichia</taxon>
        <taxon>Euplotida</taxon>
        <taxon>Euplotidae</taxon>
        <taxon>Moneuplotes</taxon>
    </lineage>
</organism>
<protein>
    <submittedName>
        <fullName evidence="2">Uncharacterized protein</fullName>
    </submittedName>
</protein>
<feature type="compositionally biased region" description="Polar residues" evidence="1">
    <location>
        <begin position="295"/>
        <end position="304"/>
    </location>
</feature>
<comment type="caution">
    <text evidence="2">The sequence shown here is derived from an EMBL/GenBank/DDBJ whole genome shotgun (WGS) entry which is preliminary data.</text>
</comment>
<evidence type="ECO:0000313" key="3">
    <source>
        <dbReference type="Proteomes" id="UP001295684"/>
    </source>
</evidence>
<feature type="compositionally biased region" description="Low complexity" evidence="1">
    <location>
        <begin position="41"/>
        <end position="53"/>
    </location>
</feature>
<evidence type="ECO:0000313" key="2">
    <source>
        <dbReference type="EMBL" id="CAI2386540.1"/>
    </source>
</evidence>
<feature type="compositionally biased region" description="Basic and acidic residues" evidence="1">
    <location>
        <begin position="313"/>
        <end position="328"/>
    </location>
</feature>
<reference evidence="2" key="1">
    <citation type="submission" date="2023-07" db="EMBL/GenBank/DDBJ databases">
        <authorList>
            <consortium name="AG Swart"/>
            <person name="Singh M."/>
            <person name="Singh A."/>
            <person name="Seah K."/>
            <person name="Emmerich C."/>
        </authorList>
    </citation>
    <scope>NUCLEOTIDE SEQUENCE</scope>
    <source>
        <strain evidence="2">DP1</strain>
    </source>
</reference>